<protein>
    <recommendedName>
        <fullName evidence="3">Septum formation-related domain-containing protein</fullName>
    </recommendedName>
</protein>
<sequence>MSTDQPTPTTPADPWAPPDATAAPHQPVPAPPAPAAPAPLYAAAPPPLGTPYTQGYPGAPAGTGYPSAPPVHPYGAVPAPGPYGYPGPLKYDGFAIAGFILSLVGGVLLAVIFGIMGITRTRGGRAKGRGLAIAAVAIGTLWFVAGIVVAVVVAVTTEPTSSYTVGDCVQLSVDGDAQLDDGAAPSLPMVACEVPHNGEVYAARDLPAGPYPGLQRVEQEARAYCTSEFESFVGLPFEDSQLSFFYVYPEQLGWGAGDHEIACVATAVDDVTGTLRGAAR</sequence>
<dbReference type="Proteomes" id="UP000321720">
    <property type="component" value="Unassembled WGS sequence"/>
</dbReference>
<evidence type="ECO:0000256" key="1">
    <source>
        <dbReference type="SAM" id="MobiDB-lite"/>
    </source>
</evidence>
<reference evidence="4 5" key="1">
    <citation type="submission" date="2019-07" db="EMBL/GenBank/DDBJ databases">
        <title>Whole genome shotgun sequence of Cellulomonas composti NBRC 100758.</title>
        <authorList>
            <person name="Hosoyama A."/>
            <person name="Uohara A."/>
            <person name="Ohji S."/>
            <person name="Ichikawa N."/>
        </authorList>
    </citation>
    <scope>NUCLEOTIDE SEQUENCE [LARGE SCALE GENOMIC DNA]</scope>
    <source>
        <strain evidence="4 5">NBRC 100758</strain>
    </source>
</reference>
<gene>
    <name evidence="4" type="ORF">CCO02nite_30100</name>
</gene>
<keyword evidence="5" id="KW-1185">Reference proteome</keyword>
<comment type="caution">
    <text evidence="4">The sequence shown here is derived from an EMBL/GenBank/DDBJ whole genome shotgun (WGS) entry which is preliminary data.</text>
</comment>
<keyword evidence="2" id="KW-0472">Membrane</keyword>
<feature type="region of interest" description="Disordered" evidence="1">
    <location>
        <begin position="1"/>
        <end position="42"/>
    </location>
</feature>
<accession>A0A511JEF6</accession>
<proteinExistence type="predicted"/>
<dbReference type="EMBL" id="BJWG01000018">
    <property type="protein sequence ID" value="GEL96352.1"/>
    <property type="molecule type" value="Genomic_DNA"/>
</dbReference>
<organism evidence="4 5">
    <name type="scientific">Cellulomonas composti</name>
    <dbReference type="NCBI Taxonomy" id="266130"/>
    <lineage>
        <taxon>Bacteria</taxon>
        <taxon>Bacillati</taxon>
        <taxon>Actinomycetota</taxon>
        <taxon>Actinomycetes</taxon>
        <taxon>Micrococcales</taxon>
        <taxon>Cellulomonadaceae</taxon>
        <taxon>Cellulomonas</taxon>
    </lineage>
</organism>
<evidence type="ECO:0000313" key="4">
    <source>
        <dbReference type="EMBL" id="GEL96352.1"/>
    </source>
</evidence>
<feature type="compositionally biased region" description="Pro residues" evidence="1">
    <location>
        <begin position="26"/>
        <end position="37"/>
    </location>
</feature>
<evidence type="ECO:0000313" key="5">
    <source>
        <dbReference type="Proteomes" id="UP000321720"/>
    </source>
</evidence>
<feature type="compositionally biased region" description="Pro residues" evidence="1">
    <location>
        <begin position="8"/>
        <end position="17"/>
    </location>
</feature>
<evidence type="ECO:0000259" key="3">
    <source>
        <dbReference type="Pfam" id="PF13845"/>
    </source>
</evidence>
<feature type="transmembrane region" description="Helical" evidence="2">
    <location>
        <begin position="94"/>
        <end position="118"/>
    </location>
</feature>
<dbReference type="Pfam" id="PF13845">
    <property type="entry name" value="Septum_form"/>
    <property type="match status" value="1"/>
</dbReference>
<evidence type="ECO:0000256" key="2">
    <source>
        <dbReference type="SAM" id="Phobius"/>
    </source>
</evidence>
<feature type="transmembrane region" description="Helical" evidence="2">
    <location>
        <begin position="130"/>
        <end position="155"/>
    </location>
</feature>
<name>A0A511JEF6_9CELL</name>
<dbReference type="RefSeq" id="WP_146843989.1">
    <property type="nucleotide sequence ID" value="NZ_BJWG01000018.1"/>
</dbReference>
<dbReference type="AlphaFoldDB" id="A0A511JEF6"/>
<dbReference type="InterPro" id="IPR026004">
    <property type="entry name" value="Septum_form"/>
</dbReference>
<keyword evidence="2" id="KW-1133">Transmembrane helix</keyword>
<dbReference type="OrthoDB" id="3628931at2"/>
<feature type="domain" description="Septum formation-related" evidence="3">
    <location>
        <begin position="162"/>
        <end position="263"/>
    </location>
</feature>
<keyword evidence="2" id="KW-0812">Transmembrane</keyword>